<dbReference type="GO" id="GO:0003724">
    <property type="term" value="F:RNA helicase activity"/>
    <property type="evidence" value="ECO:0007669"/>
    <property type="project" value="TreeGrafter"/>
</dbReference>
<evidence type="ECO:0000256" key="5">
    <source>
        <dbReference type="ARBA" id="ARBA00023118"/>
    </source>
</evidence>
<evidence type="ECO:0000256" key="1">
    <source>
        <dbReference type="ARBA" id="ARBA00022741"/>
    </source>
</evidence>
<dbReference type="SMART" id="SM00490">
    <property type="entry name" value="HELICc"/>
    <property type="match status" value="1"/>
</dbReference>
<dbReference type="InterPro" id="IPR001650">
    <property type="entry name" value="Helicase_C-like"/>
</dbReference>
<dbReference type="GO" id="GO:0051607">
    <property type="term" value="P:defense response to virus"/>
    <property type="evidence" value="ECO:0007669"/>
    <property type="project" value="UniProtKB-KW"/>
</dbReference>
<dbReference type="GO" id="GO:0003676">
    <property type="term" value="F:nucleic acid binding"/>
    <property type="evidence" value="ECO:0007669"/>
    <property type="project" value="InterPro"/>
</dbReference>
<feature type="coiled-coil region" evidence="6">
    <location>
        <begin position="565"/>
        <end position="595"/>
    </location>
</feature>
<dbReference type="PATRIC" id="fig|1705564.3.peg.1315"/>
<evidence type="ECO:0000259" key="8">
    <source>
        <dbReference type="PROSITE" id="PS51194"/>
    </source>
</evidence>
<dbReference type="GO" id="GO:0140097">
    <property type="term" value="F:catalytic activity, acting on DNA"/>
    <property type="evidence" value="ECO:0007669"/>
    <property type="project" value="UniProtKB-ARBA"/>
</dbReference>
<sequence>MISDLFLSNLGLDTFSKTSHKNNELKKPLKQHIQDIYEISDSLASKHEFVEYESILKDLAWWHDLGKLNPSWNIDEAKKPPHSALSAYIFLNYSKIKDPKLFYYILKHHSNLTPFSPGVDGIRKNVLGRIKFPIEQNSALKSVYGEAKDFNTVVENDIKENVSYTDLFGIFKIGDIVSAMFESENELISEKPFPSGLKLKQSLKKHVESKGLIFDETKWNLFQSIANSGENILFSAPTGWGKTFASLKIASTKNPSHVIYVLPTITAIRKMKKTLEKLLKTKVEESYYFADVEKVLNEKSVEWDLFVSRTFMSPIILTTLDQIVLTFLHTRKYFLKRFNLRNSVLIFDEFHLYPHNGLYILLNFIKKFNENFNYNIKTVFMSATAHPALEKLVNSYISPAQFNFIDEYKKKKRYLYSFYKEDIINHDVLVEIMKRSQNGNILVICNTVEKAIKTYLLLKNLEKEYEIKNVLLLHSRFTYKGRRKKEDQLDEFSKLNKGFIFVSTQVAEVSLDMSFDYLFTELAPISSLIQRFGRVNRYSDTTDEENVTILYPSELDTSKRYPYDLDELKSAINILEKFEENLENEFELLEQFKNNSLELDKVKLKEIDKYLEKWAYDTKYLFSVDLTDEKLDKILRFRETNTAMVIPDCFTSKVLEILDDERKYKYQRAKAYLTPIPIWWLFLEDTSILDEYQMPVFSNPRFFYSREIGYFDSERLSEFIDNIEYVKKM</sequence>
<evidence type="ECO:0000313" key="11">
    <source>
        <dbReference type="Proteomes" id="UP000075578"/>
    </source>
</evidence>
<dbReference type="SMART" id="SM00487">
    <property type="entry name" value="DEXDc"/>
    <property type="match status" value="1"/>
</dbReference>
<keyword evidence="5" id="KW-0051">Antiviral defense</keyword>
<dbReference type="NCBIfam" id="TIGR01587">
    <property type="entry name" value="cas3_core"/>
    <property type="match status" value="1"/>
</dbReference>
<evidence type="ECO:0000259" key="7">
    <source>
        <dbReference type="PROSITE" id="PS51192"/>
    </source>
</evidence>
<dbReference type="EC" id="3.1.-.-" evidence="10"/>
<organism evidence="10 11">
    <name type="scientific">Candidatus Methanofastidiosum methylothiophilum</name>
    <dbReference type="NCBI Taxonomy" id="1705564"/>
    <lineage>
        <taxon>Archaea</taxon>
        <taxon>Methanobacteriati</taxon>
        <taxon>Methanobacteriota</taxon>
        <taxon>Stenosarchaea group</taxon>
        <taxon>Candidatus Methanofastidiosia</taxon>
        <taxon>Candidatus Methanofastidiosales</taxon>
        <taxon>Candidatus Methanofastidiosaceae</taxon>
        <taxon>Candidatus Methanofastidiosum</taxon>
    </lineage>
</organism>
<proteinExistence type="predicted"/>
<evidence type="ECO:0000256" key="4">
    <source>
        <dbReference type="ARBA" id="ARBA00022840"/>
    </source>
</evidence>
<dbReference type="GO" id="GO:0005829">
    <property type="term" value="C:cytosol"/>
    <property type="evidence" value="ECO:0007669"/>
    <property type="project" value="TreeGrafter"/>
</dbReference>
<evidence type="ECO:0000313" key="10">
    <source>
        <dbReference type="EMBL" id="KYC50367.1"/>
    </source>
</evidence>
<dbReference type="Proteomes" id="UP000075578">
    <property type="component" value="Unassembled WGS sequence"/>
</dbReference>
<dbReference type="PROSITE" id="PS51192">
    <property type="entry name" value="HELICASE_ATP_BIND_1"/>
    <property type="match status" value="1"/>
</dbReference>
<dbReference type="PANTHER" id="PTHR47959:SF16">
    <property type="entry name" value="CRISPR-ASSOCIATED NUCLEASE_HELICASE CAS3-RELATED"/>
    <property type="match status" value="1"/>
</dbReference>
<keyword evidence="2 10" id="KW-0378">Hydrolase</keyword>
<dbReference type="PANTHER" id="PTHR47959">
    <property type="entry name" value="ATP-DEPENDENT RNA HELICASE RHLE-RELATED"/>
    <property type="match status" value="1"/>
</dbReference>
<dbReference type="InterPro" id="IPR011545">
    <property type="entry name" value="DEAD/DEAH_box_helicase_dom"/>
</dbReference>
<dbReference type="AlphaFoldDB" id="A0A150IZH1"/>
<name>A0A150IZH1_9EURY</name>
<keyword evidence="1" id="KW-0547">Nucleotide-binding</keyword>
<feature type="domain" description="HD Cas3-type" evidence="9">
    <location>
        <begin position="22"/>
        <end position="178"/>
    </location>
</feature>
<dbReference type="Pfam" id="PF00270">
    <property type="entry name" value="DEAD"/>
    <property type="match status" value="1"/>
</dbReference>
<reference evidence="10 11" key="1">
    <citation type="journal article" date="2016" name="ISME J.">
        <title>Chasing the elusive Euryarchaeota class WSA2: genomes reveal a uniquely fastidious methyl-reducing methanogen.</title>
        <authorList>
            <person name="Nobu M.K."/>
            <person name="Narihiro T."/>
            <person name="Kuroda K."/>
            <person name="Mei R."/>
            <person name="Liu W.T."/>
        </authorList>
    </citation>
    <scope>NUCLEOTIDE SEQUENCE [LARGE SCALE GENOMIC DNA]</scope>
    <source>
        <strain evidence="10">U1lsi0528_Bin089</strain>
    </source>
</reference>
<gene>
    <name evidence="10" type="primary">cas3_2</name>
    <name evidence="10" type="ORF">AMQ74_01261</name>
</gene>
<dbReference type="EMBL" id="LNGD01000082">
    <property type="protein sequence ID" value="KYC50367.1"/>
    <property type="molecule type" value="Genomic_DNA"/>
</dbReference>
<dbReference type="PROSITE" id="PS51643">
    <property type="entry name" value="HD_CAS3"/>
    <property type="match status" value="1"/>
</dbReference>
<dbReference type="Gene3D" id="3.40.50.300">
    <property type="entry name" value="P-loop containing nucleotide triphosphate hydrolases"/>
    <property type="match status" value="2"/>
</dbReference>
<dbReference type="GO" id="GO:0016787">
    <property type="term" value="F:hydrolase activity"/>
    <property type="evidence" value="ECO:0007669"/>
    <property type="project" value="UniProtKB-KW"/>
</dbReference>
<dbReference type="InterPro" id="IPR050079">
    <property type="entry name" value="DEAD_box_RNA_helicase"/>
</dbReference>
<keyword evidence="3 10" id="KW-0347">Helicase</keyword>
<comment type="caution">
    <text evidence="10">The sequence shown here is derived from an EMBL/GenBank/DDBJ whole genome shotgun (WGS) entry which is preliminary data.</text>
</comment>
<feature type="domain" description="Helicase ATP-binding" evidence="7">
    <location>
        <begin position="223"/>
        <end position="403"/>
    </location>
</feature>
<keyword evidence="4" id="KW-0067">ATP-binding</keyword>
<accession>A0A150IZH1</accession>
<protein>
    <submittedName>
        <fullName evidence="10">CRISPR-associated nuclease/helicase Cas3</fullName>
        <ecNumber evidence="10">3.1.-.-</ecNumber>
    </submittedName>
</protein>
<dbReference type="SUPFAM" id="SSF52540">
    <property type="entry name" value="P-loop containing nucleoside triphosphate hydrolases"/>
    <property type="match status" value="1"/>
</dbReference>
<evidence type="ECO:0000259" key="9">
    <source>
        <dbReference type="PROSITE" id="PS51643"/>
    </source>
</evidence>
<dbReference type="InterPro" id="IPR006483">
    <property type="entry name" value="CRISPR-assoc_Cas3_HD"/>
</dbReference>
<evidence type="ECO:0000256" key="6">
    <source>
        <dbReference type="SAM" id="Coils"/>
    </source>
</evidence>
<dbReference type="Pfam" id="PF22590">
    <property type="entry name" value="Cas3-like_C_2"/>
    <property type="match status" value="1"/>
</dbReference>
<dbReference type="InterPro" id="IPR014001">
    <property type="entry name" value="Helicase_ATP-bd"/>
</dbReference>
<dbReference type="InterPro" id="IPR006474">
    <property type="entry name" value="Helicase_Cas3_CRISPR-ass_core"/>
</dbReference>
<evidence type="ECO:0000256" key="3">
    <source>
        <dbReference type="ARBA" id="ARBA00022806"/>
    </source>
</evidence>
<dbReference type="InterPro" id="IPR027417">
    <property type="entry name" value="P-loop_NTPase"/>
</dbReference>
<dbReference type="GO" id="GO:0005524">
    <property type="term" value="F:ATP binding"/>
    <property type="evidence" value="ECO:0007669"/>
    <property type="project" value="UniProtKB-KW"/>
</dbReference>
<evidence type="ECO:0000256" key="2">
    <source>
        <dbReference type="ARBA" id="ARBA00022801"/>
    </source>
</evidence>
<keyword evidence="6" id="KW-0175">Coiled coil</keyword>
<feature type="domain" description="Helicase C-terminal" evidence="8">
    <location>
        <begin position="428"/>
        <end position="600"/>
    </location>
</feature>
<dbReference type="InterPro" id="IPR054712">
    <property type="entry name" value="Cas3-like_dom"/>
</dbReference>
<dbReference type="PROSITE" id="PS51194">
    <property type="entry name" value="HELICASE_CTER"/>
    <property type="match status" value="1"/>
</dbReference>